<dbReference type="EMBL" id="SIHJ01000009">
    <property type="protein sequence ID" value="TWT29316.1"/>
    <property type="molecule type" value="Genomic_DNA"/>
</dbReference>
<dbReference type="RefSeq" id="WP_146569032.1">
    <property type="nucleotide sequence ID" value="NZ_SIHJ01000009.1"/>
</dbReference>
<organism evidence="1 2">
    <name type="scientific">Posidoniimonas corsicana</name>
    <dbReference type="NCBI Taxonomy" id="1938618"/>
    <lineage>
        <taxon>Bacteria</taxon>
        <taxon>Pseudomonadati</taxon>
        <taxon>Planctomycetota</taxon>
        <taxon>Planctomycetia</taxon>
        <taxon>Pirellulales</taxon>
        <taxon>Lacipirellulaceae</taxon>
        <taxon>Posidoniimonas</taxon>
    </lineage>
</organism>
<dbReference type="AlphaFoldDB" id="A0A5C5UT06"/>
<dbReference type="Proteomes" id="UP000316714">
    <property type="component" value="Unassembled WGS sequence"/>
</dbReference>
<gene>
    <name evidence="1" type="ORF">KOR34_52260</name>
</gene>
<protein>
    <submittedName>
        <fullName evidence="1">Uncharacterized protein</fullName>
    </submittedName>
</protein>
<name>A0A5C5UT06_9BACT</name>
<comment type="caution">
    <text evidence="1">The sequence shown here is derived from an EMBL/GenBank/DDBJ whole genome shotgun (WGS) entry which is preliminary data.</text>
</comment>
<accession>A0A5C5UT06</accession>
<keyword evidence="2" id="KW-1185">Reference proteome</keyword>
<evidence type="ECO:0000313" key="2">
    <source>
        <dbReference type="Proteomes" id="UP000316714"/>
    </source>
</evidence>
<reference evidence="1 2" key="1">
    <citation type="submission" date="2019-02" db="EMBL/GenBank/DDBJ databases">
        <title>Deep-cultivation of Planctomycetes and their phenomic and genomic characterization uncovers novel biology.</title>
        <authorList>
            <person name="Wiegand S."/>
            <person name="Jogler M."/>
            <person name="Boedeker C."/>
            <person name="Pinto D."/>
            <person name="Vollmers J."/>
            <person name="Rivas-Marin E."/>
            <person name="Kohn T."/>
            <person name="Peeters S.H."/>
            <person name="Heuer A."/>
            <person name="Rast P."/>
            <person name="Oberbeckmann S."/>
            <person name="Bunk B."/>
            <person name="Jeske O."/>
            <person name="Meyerdierks A."/>
            <person name="Storesund J.E."/>
            <person name="Kallscheuer N."/>
            <person name="Luecker S."/>
            <person name="Lage O.M."/>
            <person name="Pohl T."/>
            <person name="Merkel B.J."/>
            <person name="Hornburger P."/>
            <person name="Mueller R.-W."/>
            <person name="Bruemmer F."/>
            <person name="Labrenz M."/>
            <person name="Spormann A.M."/>
            <person name="Op Den Camp H."/>
            <person name="Overmann J."/>
            <person name="Amann R."/>
            <person name="Jetten M.S.M."/>
            <person name="Mascher T."/>
            <person name="Medema M.H."/>
            <person name="Devos D.P."/>
            <person name="Kaster A.-K."/>
            <person name="Ovreas L."/>
            <person name="Rohde M."/>
            <person name="Galperin M.Y."/>
            <person name="Jogler C."/>
        </authorList>
    </citation>
    <scope>NUCLEOTIDE SEQUENCE [LARGE SCALE GENOMIC DNA]</scope>
    <source>
        <strain evidence="1 2">KOR34</strain>
    </source>
</reference>
<sequence length="81" mass="9132">MPQDTPQGLAAVEALEAAAQELAQRLYNESEYLELSDTLLSAVISRVHRENPALSREADRYNAKCISKYAICQRQWPIPTK</sequence>
<proteinExistence type="predicted"/>
<evidence type="ECO:0000313" key="1">
    <source>
        <dbReference type="EMBL" id="TWT29316.1"/>
    </source>
</evidence>